<dbReference type="EMBL" id="CP036291">
    <property type="protein sequence ID" value="QDU87129.1"/>
    <property type="molecule type" value="Genomic_DNA"/>
</dbReference>
<dbReference type="InterPro" id="IPR006047">
    <property type="entry name" value="GH13_cat_dom"/>
</dbReference>
<dbReference type="OrthoDB" id="9805159at2"/>
<dbReference type="Proteomes" id="UP000317429">
    <property type="component" value="Chromosome"/>
</dbReference>
<dbReference type="CDD" id="cd11324">
    <property type="entry name" value="AmyAc_Amylosucrase"/>
    <property type="match status" value="1"/>
</dbReference>
<dbReference type="Gene3D" id="1.10.1740.10">
    <property type="match status" value="1"/>
</dbReference>
<dbReference type="EC" id="2.4.1.4" evidence="2"/>
<dbReference type="InterPro" id="IPR017853">
    <property type="entry name" value="GH"/>
</dbReference>
<gene>
    <name evidence="2" type="primary">ams</name>
    <name evidence="2" type="ORF">Pla175_04850</name>
</gene>
<dbReference type="InterPro" id="IPR044077">
    <property type="entry name" value="Amylosucrase"/>
</dbReference>
<dbReference type="KEGG" id="pnd:Pla175_04850"/>
<dbReference type="GO" id="GO:0047669">
    <property type="term" value="F:amylosucrase activity"/>
    <property type="evidence" value="ECO:0007669"/>
    <property type="project" value="UniProtKB-EC"/>
</dbReference>
<dbReference type="RefSeq" id="WP_145280996.1">
    <property type="nucleotide sequence ID" value="NZ_CP036291.1"/>
</dbReference>
<dbReference type="Pfam" id="PF00128">
    <property type="entry name" value="Alpha-amylase"/>
    <property type="match status" value="1"/>
</dbReference>
<keyword evidence="3" id="KW-1185">Reference proteome</keyword>
<keyword evidence="2" id="KW-0808">Transferase</keyword>
<organism evidence="2 3">
    <name type="scientific">Pirellulimonas nuda</name>
    <dbReference type="NCBI Taxonomy" id="2528009"/>
    <lineage>
        <taxon>Bacteria</taxon>
        <taxon>Pseudomonadati</taxon>
        <taxon>Planctomycetota</taxon>
        <taxon>Planctomycetia</taxon>
        <taxon>Pirellulales</taxon>
        <taxon>Lacipirellulaceae</taxon>
        <taxon>Pirellulimonas</taxon>
    </lineage>
</organism>
<name>A0A518D6Q7_9BACT</name>
<dbReference type="PANTHER" id="PTHR10357:SF213">
    <property type="entry name" value="ALPHA AMYLASE CATALYTIC REGION"/>
    <property type="match status" value="1"/>
</dbReference>
<dbReference type="SUPFAM" id="SSF51011">
    <property type="entry name" value="Glycosyl hydrolase domain"/>
    <property type="match status" value="1"/>
</dbReference>
<dbReference type="PANTHER" id="PTHR10357">
    <property type="entry name" value="ALPHA-AMYLASE FAMILY MEMBER"/>
    <property type="match status" value="1"/>
</dbReference>
<dbReference type="GO" id="GO:0005975">
    <property type="term" value="P:carbohydrate metabolic process"/>
    <property type="evidence" value="ECO:0007669"/>
    <property type="project" value="InterPro"/>
</dbReference>
<sequence length="658" mass="75757">MIQHPTTPLPDADPEIRRRAAESLRRLLPRVEARVHDQIEPEAWDAFTRRLEEHFPKLFLYLHLLYGSHYDFLFHLEDILTTVTQAWLERDGELQALDALRETDPRWYQSSRILGAACYVDLFADDLAGLRERIPYLVELGVTYLHLMPLFRSPEGDNDGGYAVSSYREVDEALGTMAQLRELSTQLRHHGISLVVDFVLNHTSDEHPWARRAAAGDPEHQGYYRLFPDRELPDAYERSMADVFPDDHAGSFIYRNDMGRWVWTTFHNYQWDLNYQNPKLLDRMLGEMLFLANQGVEVLRFDAVAFLWKEIGTDSQNLPGAHWVIRAMSAALKIVAPASVIKSEAIVHPDEVRRYIHHDECQLSYNPELMALMWDSLATRKTAVLHNALERRLTIPEDCQWVNYIRCHDDIGWAFSNTDILASGFDPDEHRRFLTRFYTGIHPGTFARGLPFQLNPATGDGRVSGACASLCGLERALELDDPKEIDHAVRRILLMHGVILTLGGIPLIYLGDEIAMLNDYSFQQDPERSSDSRWVHRPRFDWDRAEQRHDTDTIPGRVFQGLLRFIQLRKQHPAFNSSNTQLVETGNDHLLGYFRSHGEHGVLVLANFDDHPQEIEGRRLRTLGLRKTVIDMVDGDAIFAAQSLTLEPYRLMVLARPQ</sequence>
<dbReference type="Gene3D" id="3.20.20.80">
    <property type="entry name" value="Glycosidases"/>
    <property type="match status" value="1"/>
</dbReference>
<keyword evidence="2" id="KW-0328">Glycosyltransferase</keyword>
<feature type="domain" description="Glycosyl hydrolase family 13 catalytic" evidence="1">
    <location>
        <begin position="117"/>
        <end position="548"/>
    </location>
</feature>
<reference evidence="2 3" key="1">
    <citation type="submission" date="2019-02" db="EMBL/GenBank/DDBJ databases">
        <title>Deep-cultivation of Planctomycetes and their phenomic and genomic characterization uncovers novel biology.</title>
        <authorList>
            <person name="Wiegand S."/>
            <person name="Jogler M."/>
            <person name="Boedeker C."/>
            <person name="Pinto D."/>
            <person name="Vollmers J."/>
            <person name="Rivas-Marin E."/>
            <person name="Kohn T."/>
            <person name="Peeters S.H."/>
            <person name="Heuer A."/>
            <person name="Rast P."/>
            <person name="Oberbeckmann S."/>
            <person name="Bunk B."/>
            <person name="Jeske O."/>
            <person name="Meyerdierks A."/>
            <person name="Storesund J.E."/>
            <person name="Kallscheuer N."/>
            <person name="Luecker S."/>
            <person name="Lage O.M."/>
            <person name="Pohl T."/>
            <person name="Merkel B.J."/>
            <person name="Hornburger P."/>
            <person name="Mueller R.-W."/>
            <person name="Bruemmer F."/>
            <person name="Labrenz M."/>
            <person name="Spormann A.M."/>
            <person name="Op den Camp H."/>
            <person name="Overmann J."/>
            <person name="Amann R."/>
            <person name="Jetten M.S.M."/>
            <person name="Mascher T."/>
            <person name="Medema M.H."/>
            <person name="Devos D.P."/>
            <person name="Kaster A.-K."/>
            <person name="Ovreas L."/>
            <person name="Rohde M."/>
            <person name="Galperin M.Y."/>
            <person name="Jogler C."/>
        </authorList>
    </citation>
    <scope>NUCLEOTIDE SEQUENCE [LARGE SCALE GENOMIC DNA]</scope>
    <source>
        <strain evidence="2 3">Pla175</strain>
    </source>
</reference>
<accession>A0A518D6Q7</accession>
<dbReference type="SUPFAM" id="SSF51445">
    <property type="entry name" value="(Trans)glycosidases"/>
    <property type="match status" value="1"/>
</dbReference>
<evidence type="ECO:0000313" key="2">
    <source>
        <dbReference type="EMBL" id="QDU87129.1"/>
    </source>
</evidence>
<evidence type="ECO:0000313" key="3">
    <source>
        <dbReference type="Proteomes" id="UP000317429"/>
    </source>
</evidence>
<evidence type="ECO:0000259" key="1">
    <source>
        <dbReference type="SMART" id="SM00642"/>
    </source>
</evidence>
<proteinExistence type="predicted"/>
<dbReference type="InterPro" id="IPR045857">
    <property type="entry name" value="O16G_dom_2"/>
</dbReference>
<dbReference type="Gene3D" id="2.60.40.1180">
    <property type="entry name" value="Golgi alpha-mannosidase II"/>
    <property type="match status" value="1"/>
</dbReference>
<dbReference type="SMART" id="SM00642">
    <property type="entry name" value="Aamy"/>
    <property type="match status" value="1"/>
</dbReference>
<dbReference type="AlphaFoldDB" id="A0A518D6Q7"/>
<dbReference type="InterPro" id="IPR013780">
    <property type="entry name" value="Glyco_hydro_b"/>
</dbReference>
<protein>
    <submittedName>
        <fullName evidence="2">Amylosucrase</fullName>
        <ecNumber evidence="2">2.4.1.4</ecNumber>
    </submittedName>
</protein>
<dbReference type="Gene3D" id="3.90.400.10">
    <property type="entry name" value="Oligo-1,6-glucosidase, Domain 2"/>
    <property type="match status" value="1"/>
</dbReference>